<dbReference type="EMBL" id="CAACVI010000007">
    <property type="protein sequence ID" value="VEN73337.1"/>
    <property type="molecule type" value="Genomic_DNA"/>
</dbReference>
<feature type="site" description="Involved in the stabilization of negative charge on the oxyanion by the formation of the oxyanion hole" evidence="10">
    <location>
        <position position="113"/>
    </location>
</feature>
<keyword evidence="5 10" id="KW-0055">Arginine biosynthesis</keyword>
<feature type="active site" description="Nucleophile" evidence="10">
    <location>
        <position position="187"/>
    </location>
</feature>
<feature type="chain" id="PRO_5023303964" description="Arginine biosynthesis bifunctional protein ArgJ beta chain" evidence="10">
    <location>
        <begin position="187"/>
        <end position="401"/>
    </location>
</feature>
<keyword evidence="4 10" id="KW-0963">Cytoplasm</keyword>
<keyword evidence="9 10" id="KW-0012">Acyltransferase</keyword>
<dbReference type="EC" id="2.3.1.35" evidence="10"/>
<evidence type="ECO:0000256" key="1">
    <source>
        <dbReference type="ARBA" id="ARBA00004496"/>
    </source>
</evidence>
<dbReference type="GO" id="GO:0005737">
    <property type="term" value="C:cytoplasm"/>
    <property type="evidence" value="ECO:0007669"/>
    <property type="project" value="UniProtKB-SubCell"/>
</dbReference>
<name>A0A484HJF4_9BACT</name>
<comment type="caution">
    <text evidence="10">Lacks conserved residue(s) required for the propagation of feature annotation.</text>
</comment>
<feature type="binding site" evidence="10">
    <location>
        <position position="394"/>
    </location>
    <ligand>
        <name>substrate</name>
    </ligand>
</feature>
<dbReference type="HAMAP" id="MF_01106">
    <property type="entry name" value="ArgJ"/>
    <property type="match status" value="1"/>
</dbReference>
<comment type="catalytic activity">
    <reaction evidence="10">
        <text>N(2)-acetyl-L-ornithine + L-glutamate = N-acetyl-L-glutamate + L-ornithine</text>
        <dbReference type="Rhea" id="RHEA:15349"/>
        <dbReference type="ChEBI" id="CHEBI:29985"/>
        <dbReference type="ChEBI" id="CHEBI:44337"/>
        <dbReference type="ChEBI" id="CHEBI:46911"/>
        <dbReference type="ChEBI" id="CHEBI:57805"/>
        <dbReference type="EC" id="2.3.1.35"/>
    </reaction>
</comment>
<dbReference type="CDD" id="cd02152">
    <property type="entry name" value="OAT"/>
    <property type="match status" value="1"/>
</dbReference>
<evidence type="ECO:0000256" key="4">
    <source>
        <dbReference type="ARBA" id="ARBA00022490"/>
    </source>
</evidence>
<dbReference type="FunFam" id="3.10.20.340:FF:000003">
    <property type="entry name" value="Arginine biosynthesis bifunctional protein ArgJ"/>
    <property type="match status" value="1"/>
</dbReference>
<dbReference type="SUPFAM" id="SSF56266">
    <property type="entry name" value="DmpA/ArgJ-like"/>
    <property type="match status" value="1"/>
</dbReference>
<dbReference type="EC" id="2.3.1.1" evidence="10"/>
<evidence type="ECO:0000256" key="8">
    <source>
        <dbReference type="ARBA" id="ARBA00022813"/>
    </source>
</evidence>
<feature type="site" description="Cleavage; by autolysis" evidence="10">
    <location>
        <begin position="186"/>
        <end position="187"/>
    </location>
</feature>
<keyword evidence="8 10" id="KW-0068">Autocatalytic cleavage</keyword>
<gene>
    <name evidence="10 11" type="primary">argJ</name>
    <name evidence="11" type="ORF">EPICR_150054</name>
</gene>
<evidence type="ECO:0000256" key="2">
    <source>
        <dbReference type="ARBA" id="ARBA00006774"/>
    </source>
</evidence>
<comment type="subcellular location">
    <subcellularLocation>
        <location evidence="1 10">Cytoplasm</location>
    </subcellularLocation>
</comment>
<feature type="binding site" evidence="10">
    <location>
        <position position="150"/>
    </location>
    <ligand>
        <name>substrate</name>
    </ligand>
</feature>
<keyword evidence="6 10" id="KW-0028">Amino-acid biosynthesis</keyword>
<dbReference type="UniPathway" id="UPA00068">
    <property type="reaction ID" value="UER00106"/>
</dbReference>
<accession>A0A484HJF4</accession>
<evidence type="ECO:0000313" key="11">
    <source>
        <dbReference type="EMBL" id="VEN73337.1"/>
    </source>
</evidence>
<dbReference type="Gene3D" id="3.60.70.12">
    <property type="entry name" value="L-amino peptidase D-ALA esterase/amidase"/>
    <property type="match status" value="1"/>
</dbReference>
<dbReference type="GO" id="GO:0006592">
    <property type="term" value="P:ornithine biosynthetic process"/>
    <property type="evidence" value="ECO:0007669"/>
    <property type="project" value="TreeGrafter"/>
</dbReference>
<dbReference type="Gene3D" id="3.10.20.340">
    <property type="entry name" value="ArgJ beta chain, C-terminal domain"/>
    <property type="match status" value="1"/>
</dbReference>
<dbReference type="GO" id="GO:0004042">
    <property type="term" value="F:L-glutamate N-acetyltransferase activity"/>
    <property type="evidence" value="ECO:0007669"/>
    <property type="project" value="UniProtKB-UniRule"/>
</dbReference>
<dbReference type="InterPro" id="IPR002813">
    <property type="entry name" value="Arg_biosynth_ArgJ"/>
</dbReference>
<protein>
    <recommendedName>
        <fullName evidence="10">Arginine biosynthesis bifunctional protein ArgJ</fullName>
    </recommendedName>
    <domain>
        <recommendedName>
            <fullName evidence="10">Glutamate N-acetyltransferase</fullName>
            <ecNumber evidence="10">2.3.1.35</ecNumber>
        </recommendedName>
        <alternativeName>
            <fullName evidence="10">Ornithine acetyltransferase</fullName>
            <shortName evidence="10">OATase</shortName>
        </alternativeName>
        <alternativeName>
            <fullName evidence="10">Ornithine transacetylase</fullName>
        </alternativeName>
    </domain>
    <domain>
        <recommendedName>
            <fullName evidence="10">Amino-acid acetyltransferase</fullName>
            <ecNumber evidence="10">2.3.1.1</ecNumber>
        </recommendedName>
        <alternativeName>
            <fullName evidence="10">N-acetylglutamate synthase</fullName>
            <shortName evidence="10">AGSase</shortName>
        </alternativeName>
    </domain>
    <component>
        <recommendedName>
            <fullName evidence="10">Arginine biosynthesis bifunctional protein ArgJ alpha chain</fullName>
        </recommendedName>
    </component>
    <component>
        <recommendedName>
            <fullName evidence="10">Arginine biosynthesis bifunctional protein ArgJ beta chain</fullName>
        </recommendedName>
    </component>
</protein>
<reference evidence="11" key="1">
    <citation type="submission" date="2019-01" db="EMBL/GenBank/DDBJ databases">
        <authorList>
            <consortium name="Genoscope - CEA"/>
            <person name="William W."/>
        </authorList>
    </citation>
    <scope>NUCLEOTIDE SEQUENCE</scope>
    <source>
        <strain evidence="11">CR-1</strain>
    </source>
</reference>
<keyword evidence="10" id="KW-0511">Multifunctional enzyme</keyword>
<comment type="pathway">
    <text evidence="10">Amino-acid biosynthesis; L-arginine biosynthesis; L-ornithine and N-acetyl-L-glutamate from L-glutamate and N(2)-acetyl-L-ornithine (cyclic): step 1/1.</text>
</comment>
<feature type="chain" id="PRO_5023303963" description="Arginine biosynthesis bifunctional protein ArgJ alpha chain" evidence="10">
    <location>
        <begin position="1"/>
        <end position="186"/>
    </location>
</feature>
<sequence>MENNDLLKEFPVKGFLASGVHAGLKDQGPDLGMICSEAPAAAAAVFTSNRVKAAPVLLAMEKIASGRCRCVIVNSGNANCCVGPSGMEAARRMSAAAAGELGIGEDLVIPASTGVIGRKLPIEKIEAAVPSLAASLSPGGMGDFAKSIMTTDTRPKIAFARGDIGGKAFSVAGAAKGSGMIHPDMATMLCFACSDIDIPANLLKESLQKGAAASFNRITVDGDTSTNDMALVMANGVSGARVESPSDLKRFRNALDAVLLDLARKIVEDGEGASKTAEIIVKGARSDDEARAAADTVAGSSLVKTAFAGQDPNWGRIMAALGRSGAEMDPDRIDIDFDDVPVARNGAGLGDGAEKQAAAVLEKRAFSISANLNMGSGRASVFTCDLTAEYVAINADYTHRT</sequence>
<feature type="site" description="Involved in the stabilization of negative charge on the oxyanion by the formation of the oxyanion hole" evidence="10">
    <location>
        <position position="114"/>
    </location>
</feature>
<dbReference type="AlphaFoldDB" id="A0A484HJF4"/>
<comment type="function">
    <text evidence="10">Catalyzes two activities which are involved in the cyclic version of arginine biosynthesis: the synthesis of N-acetylglutamate from glutamate and acetyl-CoA as the acetyl donor, and of ornithine by transacetylation between N(2)-acetylornithine and glutamate.</text>
</comment>
<evidence type="ECO:0000256" key="7">
    <source>
        <dbReference type="ARBA" id="ARBA00022679"/>
    </source>
</evidence>
<comment type="subunit">
    <text evidence="3 10">Heterotetramer of two alpha and two beta chains.</text>
</comment>
<proteinExistence type="inferred from homology"/>
<feature type="binding site" evidence="10">
    <location>
        <position position="176"/>
    </location>
    <ligand>
        <name>substrate</name>
    </ligand>
</feature>
<dbReference type="NCBIfam" id="NF003802">
    <property type="entry name" value="PRK05388.1"/>
    <property type="match status" value="1"/>
</dbReference>
<dbReference type="PANTHER" id="PTHR23100">
    <property type="entry name" value="ARGININE BIOSYNTHESIS BIFUNCTIONAL PROTEIN ARGJ"/>
    <property type="match status" value="1"/>
</dbReference>
<evidence type="ECO:0000256" key="6">
    <source>
        <dbReference type="ARBA" id="ARBA00022605"/>
    </source>
</evidence>
<dbReference type="Pfam" id="PF01960">
    <property type="entry name" value="ArgJ"/>
    <property type="match status" value="1"/>
</dbReference>
<dbReference type="InterPro" id="IPR016117">
    <property type="entry name" value="ArgJ-like_dom_sf"/>
</dbReference>
<dbReference type="FunFam" id="3.60.70.12:FF:000001">
    <property type="entry name" value="Arginine biosynthesis bifunctional protein ArgJ, chloroplastic"/>
    <property type="match status" value="1"/>
</dbReference>
<dbReference type="GO" id="GO:0006526">
    <property type="term" value="P:L-arginine biosynthetic process"/>
    <property type="evidence" value="ECO:0007669"/>
    <property type="project" value="UniProtKB-UniRule"/>
</dbReference>
<evidence type="ECO:0000256" key="9">
    <source>
        <dbReference type="ARBA" id="ARBA00023315"/>
    </source>
</evidence>
<evidence type="ECO:0000256" key="5">
    <source>
        <dbReference type="ARBA" id="ARBA00022571"/>
    </source>
</evidence>
<dbReference type="GO" id="GO:0004358">
    <property type="term" value="F:L-glutamate N-acetyltransferase activity, acting on acetyl-L-ornithine as donor"/>
    <property type="evidence" value="ECO:0007669"/>
    <property type="project" value="UniProtKB-UniRule"/>
</dbReference>
<feature type="binding site" evidence="10">
    <location>
        <position position="187"/>
    </location>
    <ligand>
        <name>substrate</name>
    </ligand>
</feature>
<comment type="similarity">
    <text evidence="2 10">Belongs to the ArgJ family.</text>
</comment>
<dbReference type="InterPro" id="IPR042195">
    <property type="entry name" value="ArgJ_beta_C"/>
</dbReference>
<dbReference type="NCBIfam" id="TIGR00120">
    <property type="entry name" value="ArgJ"/>
    <property type="match status" value="1"/>
</dbReference>
<dbReference type="PANTHER" id="PTHR23100:SF0">
    <property type="entry name" value="ARGININE BIOSYNTHESIS BIFUNCTIONAL PROTEIN ARGJ, MITOCHONDRIAL"/>
    <property type="match status" value="1"/>
</dbReference>
<evidence type="ECO:0000256" key="3">
    <source>
        <dbReference type="ARBA" id="ARBA00011475"/>
    </source>
</evidence>
<organism evidence="11">
    <name type="scientific">uncultured Desulfobacteraceae bacterium</name>
    <dbReference type="NCBI Taxonomy" id="218296"/>
    <lineage>
        <taxon>Bacteria</taxon>
        <taxon>Pseudomonadati</taxon>
        <taxon>Thermodesulfobacteriota</taxon>
        <taxon>Desulfobacteria</taxon>
        <taxon>Desulfobacterales</taxon>
        <taxon>Desulfobacteraceae</taxon>
        <taxon>environmental samples</taxon>
    </lineage>
</organism>
<comment type="catalytic activity">
    <reaction evidence="10">
        <text>L-glutamate + acetyl-CoA = N-acetyl-L-glutamate + CoA + H(+)</text>
        <dbReference type="Rhea" id="RHEA:24292"/>
        <dbReference type="ChEBI" id="CHEBI:15378"/>
        <dbReference type="ChEBI" id="CHEBI:29985"/>
        <dbReference type="ChEBI" id="CHEBI:44337"/>
        <dbReference type="ChEBI" id="CHEBI:57287"/>
        <dbReference type="ChEBI" id="CHEBI:57288"/>
        <dbReference type="EC" id="2.3.1.1"/>
    </reaction>
</comment>
<feature type="binding site" evidence="10">
    <location>
        <position position="271"/>
    </location>
    <ligand>
        <name>substrate</name>
    </ligand>
</feature>
<keyword evidence="7 10" id="KW-0808">Transferase</keyword>
<comment type="pathway">
    <text evidence="10">Amino-acid biosynthesis; L-arginine biosynthesis; N(2)-acetyl-L-ornithine from L-glutamate: step 1/4.</text>
</comment>
<evidence type="ECO:0000256" key="10">
    <source>
        <dbReference type="HAMAP-Rule" id="MF_01106"/>
    </source>
</evidence>